<sequence length="147" mass="16338">FNNYNSLEEKQRKERERAKKLAARGFRGGLYGPAGGAYDGLGPDSGAFSPESGGFDEYGNWVPPRDPPSHFTPVRIALGTAGLLFLTFFALFLKLGDKNSSPIHRLYFSYFPPKPDPNAPKVPNYCFDPKKKKWPPEPIDKDGSSNQ</sequence>
<proteinExistence type="predicted"/>
<evidence type="ECO:0000313" key="3">
    <source>
        <dbReference type="EMBL" id="KAH9642879.1"/>
    </source>
</evidence>
<protein>
    <submittedName>
        <fullName evidence="3">Uncharacterized protein</fullName>
    </submittedName>
</protein>
<reference evidence="3" key="1">
    <citation type="journal article" date="2021" name="G3 (Bethesda)">
        <title>Genome and transcriptome analysis of the beet armyworm Spodoptera exigua reveals targets for pest control. .</title>
        <authorList>
            <person name="Simon S."/>
            <person name="Breeschoten T."/>
            <person name="Jansen H.J."/>
            <person name="Dirks R.P."/>
            <person name="Schranz M.E."/>
            <person name="Ros V.I.D."/>
        </authorList>
    </citation>
    <scope>NUCLEOTIDE SEQUENCE</scope>
    <source>
        <strain evidence="3">TB_SE_WUR_2020</strain>
    </source>
</reference>
<dbReference type="AlphaFoldDB" id="A0A922MUH3"/>
<accession>A0A922MUH3</accession>
<name>A0A922MUH3_SPOEX</name>
<keyword evidence="2" id="KW-0472">Membrane</keyword>
<organism evidence="3 4">
    <name type="scientific">Spodoptera exigua</name>
    <name type="common">Beet armyworm</name>
    <name type="synonym">Noctua fulgens</name>
    <dbReference type="NCBI Taxonomy" id="7107"/>
    <lineage>
        <taxon>Eukaryota</taxon>
        <taxon>Metazoa</taxon>
        <taxon>Ecdysozoa</taxon>
        <taxon>Arthropoda</taxon>
        <taxon>Hexapoda</taxon>
        <taxon>Insecta</taxon>
        <taxon>Pterygota</taxon>
        <taxon>Neoptera</taxon>
        <taxon>Endopterygota</taxon>
        <taxon>Lepidoptera</taxon>
        <taxon>Glossata</taxon>
        <taxon>Ditrysia</taxon>
        <taxon>Noctuoidea</taxon>
        <taxon>Noctuidae</taxon>
        <taxon>Amphipyrinae</taxon>
        <taxon>Spodoptera</taxon>
    </lineage>
</organism>
<feature type="compositionally biased region" description="Basic and acidic residues" evidence="1">
    <location>
        <begin position="134"/>
        <end position="147"/>
    </location>
</feature>
<evidence type="ECO:0000313" key="4">
    <source>
        <dbReference type="Proteomes" id="UP000814243"/>
    </source>
</evidence>
<keyword evidence="2" id="KW-0812">Transmembrane</keyword>
<evidence type="ECO:0000256" key="1">
    <source>
        <dbReference type="SAM" id="MobiDB-lite"/>
    </source>
</evidence>
<feature type="transmembrane region" description="Helical" evidence="2">
    <location>
        <begin position="76"/>
        <end position="95"/>
    </location>
</feature>
<dbReference type="Proteomes" id="UP000814243">
    <property type="component" value="Unassembled WGS sequence"/>
</dbReference>
<gene>
    <name evidence="3" type="ORF">HF086_005161</name>
</gene>
<feature type="region of interest" description="Disordered" evidence="1">
    <location>
        <begin position="112"/>
        <end position="147"/>
    </location>
</feature>
<dbReference type="EMBL" id="JACEFF010000168">
    <property type="protein sequence ID" value="KAH9642879.1"/>
    <property type="molecule type" value="Genomic_DNA"/>
</dbReference>
<keyword evidence="2" id="KW-1133">Transmembrane helix</keyword>
<evidence type="ECO:0000256" key="2">
    <source>
        <dbReference type="SAM" id="Phobius"/>
    </source>
</evidence>
<feature type="non-terminal residue" evidence="3">
    <location>
        <position position="1"/>
    </location>
</feature>
<comment type="caution">
    <text evidence="3">The sequence shown here is derived from an EMBL/GenBank/DDBJ whole genome shotgun (WGS) entry which is preliminary data.</text>
</comment>